<dbReference type="PROSITE" id="PS50001">
    <property type="entry name" value="SH2"/>
    <property type="match status" value="1"/>
</dbReference>
<feature type="domain" description="SH2" evidence="6">
    <location>
        <begin position="424"/>
        <end position="519"/>
    </location>
</feature>
<organism evidence="7 8">
    <name type="scientific">Crocodylus porosus</name>
    <name type="common">Saltwater crocodile</name>
    <name type="synonym">Estuarine crocodile</name>
    <dbReference type="NCBI Taxonomy" id="8502"/>
    <lineage>
        <taxon>Eukaryota</taxon>
        <taxon>Metazoa</taxon>
        <taxon>Chordata</taxon>
        <taxon>Craniata</taxon>
        <taxon>Vertebrata</taxon>
        <taxon>Euteleostomi</taxon>
        <taxon>Archelosauria</taxon>
        <taxon>Archosauria</taxon>
        <taxon>Crocodylia</taxon>
        <taxon>Longirostres</taxon>
        <taxon>Crocodylidae</taxon>
        <taxon>Crocodylus</taxon>
    </lineage>
</organism>
<evidence type="ECO:0000313" key="7">
    <source>
        <dbReference type="Ensembl" id="ENSCPRP00005019713.1"/>
    </source>
</evidence>
<accession>A0A7M4F588</accession>
<dbReference type="InterPro" id="IPR036860">
    <property type="entry name" value="SH2_dom_sf"/>
</dbReference>
<dbReference type="CDD" id="cd10391">
    <property type="entry name" value="SH2_SHE"/>
    <property type="match status" value="1"/>
</dbReference>
<evidence type="ECO:0000256" key="1">
    <source>
        <dbReference type="ARBA" id="ARBA00022553"/>
    </source>
</evidence>
<evidence type="ECO:0000256" key="4">
    <source>
        <dbReference type="PROSITE-ProRule" id="PRU00191"/>
    </source>
</evidence>
<keyword evidence="2 4" id="KW-0727">SH2 domain</keyword>
<dbReference type="PRINTS" id="PR00401">
    <property type="entry name" value="SH2DOMAIN"/>
</dbReference>
<dbReference type="GO" id="GO:0001784">
    <property type="term" value="F:phosphotyrosine residue binding"/>
    <property type="evidence" value="ECO:0007669"/>
    <property type="project" value="TreeGrafter"/>
</dbReference>
<dbReference type="FunFam" id="3.30.505.10:FF:000067">
    <property type="entry name" value="Src homology 2 domain-containing E"/>
    <property type="match status" value="1"/>
</dbReference>
<dbReference type="SMART" id="SM00252">
    <property type="entry name" value="SH2"/>
    <property type="match status" value="1"/>
</dbReference>
<dbReference type="GeneTree" id="ENSGT00940000159107"/>
<feature type="compositionally biased region" description="Basic residues" evidence="5">
    <location>
        <begin position="292"/>
        <end position="304"/>
    </location>
</feature>
<reference evidence="7" key="1">
    <citation type="submission" date="2025-08" db="UniProtKB">
        <authorList>
            <consortium name="Ensembl"/>
        </authorList>
    </citation>
    <scope>IDENTIFICATION</scope>
</reference>
<gene>
    <name evidence="7" type="primary">SHE</name>
</gene>
<dbReference type="PANTHER" id="PTHR15127:SF29">
    <property type="entry name" value="SH2 DOMAIN-CONTAINING ADAPTER PROTEIN E"/>
    <property type="match status" value="1"/>
</dbReference>
<proteinExistence type="predicted"/>
<feature type="region of interest" description="Disordered" evidence="5">
    <location>
        <begin position="155"/>
        <end position="178"/>
    </location>
</feature>
<dbReference type="SUPFAM" id="SSF55550">
    <property type="entry name" value="SH2 domain"/>
    <property type="match status" value="1"/>
</dbReference>
<dbReference type="AlphaFoldDB" id="A0A7M4F588"/>
<sequence length="524" mass="55622">MRGSGPQTERTEPRPRRSSRGPGPGGRRHGHAGPEDEAEGSGLGAPAELGARGAPGLAPVLSPQSWPRVEMGLPPRLALRSWTRVEGCMQGVSDGPGLGLLWGTQGVTPALLPPMHCLGFVMPWAWRPGSLGCIQPLGGSSRPWPLFSWPGAIAPNTVQPSPMSPSQGTAPRPGAGPRLPVHTGTEPELALGDGCREPLWAGGCQAGPGRGGQAPAPFCLAGLCLTAPSLQRSAAGAPRIRWSRPSFCWTSRARVGPSRRAGPSVPGPRSHQGRARSCTTHPTSLVRERHGLKPPHPTGRHGGRLRAGCQRTTSAQRASMSSPGSGRRSRSSKPCRVGVGVGPGWAWGCQQGLGCQSLSGRPHCRAAASPEPFLAVQFEGPKDEALRQHHRQKSWAPKMLKPVTPEHSEGERVDPALALEKQPWYHGAITRAEAESRLQACREAGYLVRTSETGSGKYSIALKTSQGCVHIIVAQTKDNKYTLNQASGVFGSVPEVVHHYSTEKLPFKGAEHMALLYPVHSKLH</sequence>
<keyword evidence="8" id="KW-1185">Reference proteome</keyword>
<dbReference type="InterPro" id="IPR051846">
    <property type="entry name" value="SH2_domain_adapters"/>
</dbReference>
<dbReference type="Gene3D" id="3.30.505.10">
    <property type="entry name" value="SH2 domain"/>
    <property type="match status" value="1"/>
</dbReference>
<dbReference type="InterPro" id="IPR035042">
    <property type="entry name" value="SHE_SH2"/>
</dbReference>
<evidence type="ECO:0000259" key="6">
    <source>
        <dbReference type="PROSITE" id="PS50001"/>
    </source>
</evidence>
<feature type="region of interest" description="Disordered" evidence="5">
    <location>
        <begin position="254"/>
        <end position="336"/>
    </location>
</feature>
<evidence type="ECO:0000256" key="5">
    <source>
        <dbReference type="SAM" id="MobiDB-lite"/>
    </source>
</evidence>
<dbReference type="InterPro" id="IPR000980">
    <property type="entry name" value="SH2"/>
</dbReference>
<dbReference type="PANTHER" id="PTHR15127">
    <property type="entry name" value="HEAVYWEIGHT, ISOFORM A"/>
    <property type="match status" value="1"/>
</dbReference>
<dbReference type="Proteomes" id="UP000594220">
    <property type="component" value="Unplaced"/>
</dbReference>
<feature type="compositionally biased region" description="Polar residues" evidence="5">
    <location>
        <begin position="156"/>
        <end position="169"/>
    </location>
</feature>
<evidence type="ECO:0000313" key="8">
    <source>
        <dbReference type="Proteomes" id="UP000594220"/>
    </source>
</evidence>
<feature type="region of interest" description="Disordered" evidence="5">
    <location>
        <begin position="1"/>
        <end position="69"/>
    </location>
</feature>
<evidence type="ECO:0000256" key="2">
    <source>
        <dbReference type="ARBA" id="ARBA00022999"/>
    </source>
</evidence>
<dbReference type="Pfam" id="PF00017">
    <property type="entry name" value="SH2"/>
    <property type="match status" value="1"/>
</dbReference>
<keyword evidence="1" id="KW-0597">Phosphoprotein</keyword>
<reference evidence="7" key="2">
    <citation type="submission" date="2025-09" db="UniProtKB">
        <authorList>
            <consortium name="Ensembl"/>
        </authorList>
    </citation>
    <scope>IDENTIFICATION</scope>
</reference>
<evidence type="ECO:0000256" key="3">
    <source>
        <dbReference type="ARBA" id="ARBA00074793"/>
    </source>
</evidence>
<protein>
    <recommendedName>
        <fullName evidence="3">SH2 domain-containing adapter protein E</fullName>
    </recommendedName>
</protein>
<feature type="compositionally biased region" description="Low complexity" evidence="5">
    <location>
        <begin position="317"/>
        <end position="326"/>
    </location>
</feature>
<dbReference type="Ensembl" id="ENSCPRT00005023044.1">
    <property type="protein sequence ID" value="ENSCPRP00005019713.1"/>
    <property type="gene ID" value="ENSCPRG00005013742.1"/>
</dbReference>
<name>A0A7M4F588_CROPO</name>